<proteinExistence type="predicted"/>
<feature type="region of interest" description="Disordered" evidence="1">
    <location>
        <begin position="1"/>
        <end position="24"/>
    </location>
</feature>
<organism evidence="2 3">
    <name type="scientific">Thiohalocapsa halophila</name>
    <dbReference type="NCBI Taxonomy" id="69359"/>
    <lineage>
        <taxon>Bacteria</taxon>
        <taxon>Pseudomonadati</taxon>
        <taxon>Pseudomonadota</taxon>
        <taxon>Gammaproteobacteria</taxon>
        <taxon>Chromatiales</taxon>
        <taxon>Chromatiaceae</taxon>
        <taxon>Thiohalocapsa</taxon>
    </lineage>
</organism>
<sequence length="136" mass="15174">MPRPASASSRCSRSATNNAAAGGPSWRTTMHRLAILLLCIAFAAPALALRCGTGVVSEGDSTFELLQTCGEPTLTEHTERQVSYRIYDRVHGRYTTAYDTVPVEIWTYNFGPRRFIQRITIEDGRIKRIERGGYGY</sequence>
<evidence type="ECO:0000256" key="1">
    <source>
        <dbReference type="SAM" id="MobiDB-lite"/>
    </source>
</evidence>
<dbReference type="InterPro" id="IPR021268">
    <property type="entry name" value="DUF2845"/>
</dbReference>
<dbReference type="Proteomes" id="UP000748752">
    <property type="component" value="Unassembled WGS sequence"/>
</dbReference>
<gene>
    <name evidence="2" type="ORF">CKO31_02640</name>
</gene>
<accession>A0ABS1CDV2</accession>
<comment type="caution">
    <text evidence="2">The sequence shown here is derived from an EMBL/GenBank/DDBJ whole genome shotgun (WGS) entry which is preliminary data.</text>
</comment>
<dbReference type="EMBL" id="NRRV01000004">
    <property type="protein sequence ID" value="MBK1629651.1"/>
    <property type="molecule type" value="Genomic_DNA"/>
</dbReference>
<evidence type="ECO:0000313" key="2">
    <source>
        <dbReference type="EMBL" id="MBK1629651.1"/>
    </source>
</evidence>
<dbReference type="Pfam" id="PF11006">
    <property type="entry name" value="DUF2845"/>
    <property type="match status" value="1"/>
</dbReference>
<keyword evidence="3" id="KW-1185">Reference proteome</keyword>
<name>A0ABS1CDV2_9GAMM</name>
<evidence type="ECO:0008006" key="4">
    <source>
        <dbReference type="Google" id="ProtNLM"/>
    </source>
</evidence>
<feature type="compositionally biased region" description="Low complexity" evidence="1">
    <location>
        <begin position="1"/>
        <end position="21"/>
    </location>
</feature>
<protein>
    <recommendedName>
        <fullName evidence="4">DUF2845 domain-containing protein</fullName>
    </recommendedName>
</protein>
<evidence type="ECO:0000313" key="3">
    <source>
        <dbReference type="Proteomes" id="UP000748752"/>
    </source>
</evidence>
<reference evidence="2 3" key="1">
    <citation type="journal article" date="2020" name="Microorganisms">
        <title>Osmotic Adaptation and Compatible Solute Biosynthesis of Phototrophic Bacteria as Revealed from Genome Analyses.</title>
        <authorList>
            <person name="Imhoff J.F."/>
            <person name="Rahn T."/>
            <person name="Kunzel S."/>
            <person name="Keller A."/>
            <person name="Neulinger S.C."/>
        </authorList>
    </citation>
    <scope>NUCLEOTIDE SEQUENCE [LARGE SCALE GENOMIC DNA]</scope>
    <source>
        <strain evidence="2 3">DSM 6210</strain>
    </source>
</reference>